<name>A0A0A9HM12_ARUDO</name>
<evidence type="ECO:0000313" key="1">
    <source>
        <dbReference type="EMBL" id="JAE36884.1"/>
    </source>
</evidence>
<organism evidence="1">
    <name type="scientific">Arundo donax</name>
    <name type="common">Giant reed</name>
    <name type="synonym">Donax arundinaceus</name>
    <dbReference type="NCBI Taxonomy" id="35708"/>
    <lineage>
        <taxon>Eukaryota</taxon>
        <taxon>Viridiplantae</taxon>
        <taxon>Streptophyta</taxon>
        <taxon>Embryophyta</taxon>
        <taxon>Tracheophyta</taxon>
        <taxon>Spermatophyta</taxon>
        <taxon>Magnoliopsida</taxon>
        <taxon>Liliopsida</taxon>
        <taxon>Poales</taxon>
        <taxon>Poaceae</taxon>
        <taxon>PACMAD clade</taxon>
        <taxon>Arundinoideae</taxon>
        <taxon>Arundineae</taxon>
        <taxon>Arundo</taxon>
    </lineage>
</organism>
<reference evidence="1" key="2">
    <citation type="journal article" date="2015" name="Data Brief">
        <title>Shoot transcriptome of the giant reed, Arundo donax.</title>
        <authorList>
            <person name="Barrero R.A."/>
            <person name="Guerrero F.D."/>
            <person name="Moolhuijzen P."/>
            <person name="Goolsby J.A."/>
            <person name="Tidwell J."/>
            <person name="Bellgard S.E."/>
            <person name="Bellgard M.I."/>
        </authorList>
    </citation>
    <scope>NUCLEOTIDE SEQUENCE</scope>
    <source>
        <tissue evidence="1">Shoot tissue taken approximately 20 cm above the soil surface</tissue>
    </source>
</reference>
<proteinExistence type="predicted"/>
<protein>
    <submittedName>
        <fullName evidence="1">Uncharacterized protein</fullName>
    </submittedName>
</protein>
<reference evidence="1" key="1">
    <citation type="submission" date="2014-09" db="EMBL/GenBank/DDBJ databases">
        <authorList>
            <person name="Magalhaes I.L.F."/>
            <person name="Oliveira U."/>
            <person name="Santos F.R."/>
            <person name="Vidigal T.H.D.A."/>
            <person name="Brescovit A.D."/>
            <person name="Santos A.J."/>
        </authorList>
    </citation>
    <scope>NUCLEOTIDE SEQUENCE</scope>
    <source>
        <tissue evidence="1">Shoot tissue taken approximately 20 cm above the soil surface</tissue>
    </source>
</reference>
<accession>A0A0A9HM12</accession>
<dbReference type="EMBL" id="GBRH01161012">
    <property type="protein sequence ID" value="JAE36884.1"/>
    <property type="molecule type" value="Transcribed_RNA"/>
</dbReference>
<dbReference type="AlphaFoldDB" id="A0A0A9HM12"/>
<sequence length="73" mass="7964">MANGKSIYDCKAKASKERQQSSSRLQISCVGALAKAPSVFSTRGKFLPIIVCLIACPLSQKARKVWPAELRIL</sequence>